<evidence type="ECO:0000313" key="2">
    <source>
        <dbReference type="Proteomes" id="UP001487740"/>
    </source>
</evidence>
<evidence type="ECO:0008006" key="3">
    <source>
        <dbReference type="Google" id="ProtNLM"/>
    </source>
</evidence>
<dbReference type="GO" id="GO:0005615">
    <property type="term" value="C:extracellular space"/>
    <property type="evidence" value="ECO:0007669"/>
    <property type="project" value="TreeGrafter"/>
</dbReference>
<dbReference type="Gene3D" id="2.100.10.20">
    <property type="entry name" value="Vitelline membrane outer layer protein I (VOMI)"/>
    <property type="match status" value="1"/>
</dbReference>
<keyword evidence="2" id="KW-1185">Reference proteome</keyword>
<dbReference type="InterPro" id="IPR036706">
    <property type="entry name" value="VOMI_sf"/>
</dbReference>
<dbReference type="PANTHER" id="PTHR18841:SF0">
    <property type="entry name" value="VITELLINE MEMBRANE OUTER LAYER 1 HOMOLOG A-RELATED"/>
    <property type="match status" value="1"/>
</dbReference>
<sequence>MNRGSWTGVYSCDEGDFLNGYNLKSQPDQGPFTDDTAANALRMYCSQSSDYLESPGNEWGSWLEPSFCGSGMGVWPHDPRAGGPGAFSATTRLLMTSASSVAICSEAALCFAECGCVYIAPAVNKQHFYLSFP</sequence>
<proteinExistence type="predicted"/>
<dbReference type="InterPro" id="IPR005515">
    <property type="entry name" value="VOMI"/>
</dbReference>
<accession>A0AAW0URE7</accession>
<gene>
    <name evidence="1" type="ORF">O3P69_001120</name>
</gene>
<dbReference type="AlphaFoldDB" id="A0AAW0URE7"/>
<dbReference type="Pfam" id="PF03762">
    <property type="entry name" value="VOMI"/>
    <property type="match status" value="1"/>
</dbReference>
<dbReference type="SUPFAM" id="SSF51092">
    <property type="entry name" value="Vitelline membrane outer protein-I (VMO-I)"/>
    <property type="match status" value="1"/>
</dbReference>
<name>A0AAW0URE7_SCYPA</name>
<protein>
    <recommendedName>
        <fullName evidence="3">Vitelline membrane outer layer 1-like protein</fullName>
    </recommendedName>
</protein>
<evidence type="ECO:0000313" key="1">
    <source>
        <dbReference type="EMBL" id="KAK8401793.1"/>
    </source>
</evidence>
<dbReference type="EMBL" id="JARAKH010000008">
    <property type="protein sequence ID" value="KAK8401793.1"/>
    <property type="molecule type" value="Genomic_DNA"/>
</dbReference>
<dbReference type="Proteomes" id="UP001487740">
    <property type="component" value="Unassembled WGS sequence"/>
</dbReference>
<comment type="caution">
    <text evidence="1">The sequence shown here is derived from an EMBL/GenBank/DDBJ whole genome shotgun (WGS) entry which is preliminary data.</text>
</comment>
<organism evidence="1 2">
    <name type="scientific">Scylla paramamosain</name>
    <name type="common">Mud crab</name>
    <dbReference type="NCBI Taxonomy" id="85552"/>
    <lineage>
        <taxon>Eukaryota</taxon>
        <taxon>Metazoa</taxon>
        <taxon>Ecdysozoa</taxon>
        <taxon>Arthropoda</taxon>
        <taxon>Crustacea</taxon>
        <taxon>Multicrustacea</taxon>
        <taxon>Malacostraca</taxon>
        <taxon>Eumalacostraca</taxon>
        <taxon>Eucarida</taxon>
        <taxon>Decapoda</taxon>
        <taxon>Pleocyemata</taxon>
        <taxon>Brachyura</taxon>
        <taxon>Eubrachyura</taxon>
        <taxon>Portunoidea</taxon>
        <taxon>Portunidae</taxon>
        <taxon>Portuninae</taxon>
        <taxon>Scylla</taxon>
    </lineage>
</organism>
<dbReference type="PANTHER" id="PTHR18841">
    <property type="entry name" value="VITELLINE MEMBRANE OUTER LAYER PROTEIN I-RELATED"/>
    <property type="match status" value="1"/>
</dbReference>
<reference evidence="1 2" key="1">
    <citation type="submission" date="2023-03" db="EMBL/GenBank/DDBJ databases">
        <title>High-quality genome of Scylla paramamosain provides insights in environmental adaptation.</title>
        <authorList>
            <person name="Zhang L."/>
        </authorList>
    </citation>
    <scope>NUCLEOTIDE SEQUENCE [LARGE SCALE GENOMIC DNA]</scope>
    <source>
        <strain evidence="1">LZ_2023a</strain>
        <tissue evidence="1">Muscle</tissue>
    </source>
</reference>